<comment type="subunit">
    <text evidence="1">Homodimer.</text>
</comment>
<dbReference type="RefSeq" id="WP_306836016.1">
    <property type="nucleotide sequence ID" value="NZ_JAUSRF010000009.1"/>
</dbReference>
<organism evidence="3 4">
    <name type="scientific">Neorhizobium huautlense</name>
    <dbReference type="NCBI Taxonomy" id="67774"/>
    <lineage>
        <taxon>Bacteria</taxon>
        <taxon>Pseudomonadati</taxon>
        <taxon>Pseudomonadota</taxon>
        <taxon>Alphaproteobacteria</taxon>
        <taxon>Hyphomicrobiales</taxon>
        <taxon>Rhizobiaceae</taxon>
        <taxon>Rhizobium/Agrobacterium group</taxon>
        <taxon>Neorhizobium</taxon>
    </lineage>
</organism>
<dbReference type="Pfam" id="PF07876">
    <property type="entry name" value="Dabb"/>
    <property type="match status" value="1"/>
</dbReference>
<dbReference type="InterPro" id="IPR013097">
    <property type="entry name" value="Dabb"/>
</dbReference>
<evidence type="ECO:0000313" key="4">
    <source>
        <dbReference type="Proteomes" id="UP001241472"/>
    </source>
</evidence>
<evidence type="ECO:0000259" key="2">
    <source>
        <dbReference type="PROSITE" id="PS51502"/>
    </source>
</evidence>
<dbReference type="Gene3D" id="3.30.70.100">
    <property type="match status" value="1"/>
</dbReference>
<reference evidence="3 4" key="1">
    <citation type="submission" date="2023-07" db="EMBL/GenBank/DDBJ databases">
        <title>Sorghum-associated microbial communities from plants grown in Nebraska, USA.</title>
        <authorList>
            <person name="Schachtman D."/>
        </authorList>
    </citation>
    <scope>NUCLEOTIDE SEQUENCE [LARGE SCALE GENOMIC DNA]</scope>
    <source>
        <strain evidence="3 4">DS1307</strain>
    </source>
</reference>
<comment type="caution">
    <text evidence="3">The sequence shown here is derived from an EMBL/GenBank/DDBJ whole genome shotgun (WGS) entry which is preliminary data.</text>
</comment>
<dbReference type="PANTHER" id="PTHR33178:SF10">
    <property type="entry name" value="STRESS-RESPONSE A_B BARREL DOMAIN-CONTAINING PROTEIN"/>
    <property type="match status" value="1"/>
</dbReference>
<accession>A0ABT9PUY8</accession>
<evidence type="ECO:0000313" key="3">
    <source>
        <dbReference type="EMBL" id="MDP9838283.1"/>
    </source>
</evidence>
<gene>
    <name evidence="3" type="ORF">J2T09_003050</name>
</gene>
<dbReference type="EMBL" id="JAUSRF010000009">
    <property type="protein sequence ID" value="MDP9838283.1"/>
    <property type="molecule type" value="Genomic_DNA"/>
</dbReference>
<evidence type="ECO:0000256" key="1">
    <source>
        <dbReference type="ARBA" id="ARBA00011738"/>
    </source>
</evidence>
<keyword evidence="4" id="KW-1185">Reference proteome</keyword>
<dbReference type="SUPFAM" id="SSF54909">
    <property type="entry name" value="Dimeric alpha+beta barrel"/>
    <property type="match status" value="1"/>
</dbReference>
<dbReference type="Proteomes" id="UP001241472">
    <property type="component" value="Unassembled WGS sequence"/>
</dbReference>
<dbReference type="InterPro" id="IPR044662">
    <property type="entry name" value="HS1/DABB1-like"/>
</dbReference>
<feature type="domain" description="Stress-response A/B barrel" evidence="2">
    <location>
        <begin position="2"/>
        <end position="100"/>
    </location>
</feature>
<dbReference type="SMART" id="SM00886">
    <property type="entry name" value="Dabb"/>
    <property type="match status" value="1"/>
</dbReference>
<dbReference type="InterPro" id="IPR011008">
    <property type="entry name" value="Dimeric_a/b-barrel"/>
</dbReference>
<protein>
    <recommendedName>
        <fullName evidence="2">Stress-response A/B barrel domain-containing protein</fullName>
    </recommendedName>
</protein>
<name>A0ABT9PUY8_9HYPH</name>
<dbReference type="PANTHER" id="PTHR33178">
    <property type="match status" value="1"/>
</dbReference>
<proteinExistence type="predicted"/>
<sequence length="102" mass="10727">MILHTVLIRFKSSISPDDKKAIFTAIAALKEKLSGMTDVKYGPNVSPEGLGGGFADALVVTFENAEARDAYLVHADHVAVAEKIVASAEGGLAGLLVFDLEI</sequence>
<dbReference type="PROSITE" id="PS51502">
    <property type="entry name" value="S_R_A_B_BARREL"/>
    <property type="match status" value="1"/>
</dbReference>